<dbReference type="OrthoDB" id="5523588at2"/>
<dbReference type="KEGG" id="msd:MYSTI_06757"/>
<keyword evidence="3" id="KW-1185">Reference proteome</keyword>
<evidence type="ECO:0000313" key="2">
    <source>
        <dbReference type="EMBL" id="AGC48030.1"/>
    </source>
</evidence>
<dbReference type="Proteomes" id="UP000011131">
    <property type="component" value="Chromosome"/>
</dbReference>
<dbReference type="RefSeq" id="WP_015352284.1">
    <property type="nucleotide sequence ID" value="NC_020126.1"/>
</dbReference>
<protein>
    <recommendedName>
        <fullName evidence="4">DUF2380 domain-containing protein</fullName>
    </recommendedName>
</protein>
<dbReference type="EMBL" id="CP004025">
    <property type="protein sequence ID" value="AGC48030.1"/>
    <property type="molecule type" value="Genomic_DNA"/>
</dbReference>
<accession>L7UJG0</accession>
<dbReference type="PATRIC" id="fig|1278073.3.peg.6861"/>
<evidence type="ECO:0008006" key="4">
    <source>
        <dbReference type="Google" id="ProtNLM"/>
    </source>
</evidence>
<reference evidence="2 3" key="1">
    <citation type="journal article" date="2013" name="Genome Announc.">
        <title>Complete genome sequence of Myxococcus stipitatus strain DSM 14675, a fruiting myxobacterium.</title>
        <authorList>
            <person name="Huntley S."/>
            <person name="Kneip S."/>
            <person name="Treuner-Lange A."/>
            <person name="Sogaard-Andersen L."/>
        </authorList>
    </citation>
    <scope>NUCLEOTIDE SEQUENCE [LARGE SCALE GENOMIC DNA]</scope>
    <source>
        <strain evidence="3">DSM 14675 / JCM 12634 / Mx s8</strain>
    </source>
</reference>
<dbReference type="STRING" id="1278073.MYSTI_06757"/>
<feature type="region of interest" description="Disordered" evidence="1">
    <location>
        <begin position="23"/>
        <end position="59"/>
    </location>
</feature>
<sequence length="438" mass="48672">MFRNRSGLFAWLLWLLPLMGSASEPPTRQRHFPMRREGSTLAPRTASAPLGSSARTSAPPRQAVLDAIREVTGSLNGIEETFTKQVSRLQAQEAWLANAEVVTRHVEPSATQVKWLRGTLESATTLAGVATEAEDSDMELGVLRMTGPKLQAAMFGTMLLATWVDFLQLADASLRHCPMCNAEQLSIDLHQVQDLMEPTWKDLQSLDPKRLEQATAAMPELMGTLTLAFARLREDTHAVMKLGEKVSPAAQLLERMTLLSPMERSLPPMPPSTRTTVLRASDVTPGSRTVLSAEWVERMRQLVQAGVLSLPAVSAAVRIHIGQGMDTAGANRPEAPKHHVLPREHREWFEQRGFKGDTDIDQFCVQLEQPRPEATPGSRDWKLGHTWPGEWNRLVMQALREAELTAGRRLTRGEVLHLVAGRMKEHKVPRTFVTGSTH</sequence>
<evidence type="ECO:0000313" key="3">
    <source>
        <dbReference type="Proteomes" id="UP000011131"/>
    </source>
</evidence>
<evidence type="ECO:0000256" key="1">
    <source>
        <dbReference type="SAM" id="MobiDB-lite"/>
    </source>
</evidence>
<organism evidence="2 3">
    <name type="scientific">Myxococcus stipitatus (strain DSM 14675 / JCM 12634 / Mx s8)</name>
    <dbReference type="NCBI Taxonomy" id="1278073"/>
    <lineage>
        <taxon>Bacteria</taxon>
        <taxon>Pseudomonadati</taxon>
        <taxon>Myxococcota</taxon>
        <taxon>Myxococcia</taxon>
        <taxon>Myxococcales</taxon>
        <taxon>Cystobacterineae</taxon>
        <taxon>Myxococcaceae</taxon>
        <taxon>Myxococcus</taxon>
    </lineage>
</organism>
<gene>
    <name evidence="2" type="ordered locus">MYSTI_06757</name>
</gene>
<dbReference type="AlphaFoldDB" id="L7UJG0"/>
<proteinExistence type="predicted"/>
<dbReference type="HOGENOM" id="CLU_030718_0_0_7"/>
<name>L7UJG0_MYXSD</name>